<keyword evidence="5" id="KW-0539">Nucleus</keyword>
<keyword evidence="3" id="KW-0238">DNA-binding</keyword>
<evidence type="ECO:0000256" key="1">
    <source>
        <dbReference type="ARBA" id="ARBA00004123"/>
    </source>
</evidence>
<evidence type="ECO:0000313" key="7">
    <source>
        <dbReference type="Proteomes" id="UP001629113"/>
    </source>
</evidence>
<dbReference type="PANTHER" id="PTHR31845:SF10">
    <property type="entry name" value="ZN(II)2CYS6 TRANSCRIPTION FACTOR (EUROFUNG)"/>
    <property type="match status" value="1"/>
</dbReference>
<name>A0ABR4PPX2_9HELO</name>
<dbReference type="InterPro" id="IPR036864">
    <property type="entry name" value="Zn2-C6_fun-type_DNA-bd_sf"/>
</dbReference>
<evidence type="ECO:0000256" key="5">
    <source>
        <dbReference type="ARBA" id="ARBA00023242"/>
    </source>
</evidence>
<accession>A0ABR4PPX2</accession>
<dbReference type="Proteomes" id="UP001629113">
    <property type="component" value="Unassembled WGS sequence"/>
</dbReference>
<evidence type="ECO:0000256" key="2">
    <source>
        <dbReference type="ARBA" id="ARBA00023015"/>
    </source>
</evidence>
<dbReference type="CDD" id="cd12148">
    <property type="entry name" value="fungal_TF_MHR"/>
    <property type="match status" value="1"/>
</dbReference>
<dbReference type="SUPFAM" id="SSF57701">
    <property type="entry name" value="Zn2/Cys6 DNA-binding domain"/>
    <property type="match status" value="1"/>
</dbReference>
<comment type="caution">
    <text evidence="6">The sequence shown here is derived from an EMBL/GenBank/DDBJ whole genome shotgun (WGS) entry which is preliminary data.</text>
</comment>
<protein>
    <submittedName>
        <fullName evidence="6">tRNA processing endoribonuclease</fullName>
    </submittedName>
</protein>
<evidence type="ECO:0000313" key="6">
    <source>
        <dbReference type="EMBL" id="KAL3425401.1"/>
    </source>
</evidence>
<keyword evidence="7" id="KW-1185">Reference proteome</keyword>
<proteinExistence type="predicted"/>
<dbReference type="PANTHER" id="PTHR31845">
    <property type="entry name" value="FINGER DOMAIN PROTEIN, PUTATIVE-RELATED"/>
    <property type="match status" value="1"/>
</dbReference>
<dbReference type="Gene3D" id="4.10.240.10">
    <property type="entry name" value="Zn(2)-C6 fungal-type DNA-binding domain"/>
    <property type="match status" value="1"/>
</dbReference>
<reference evidence="6 7" key="1">
    <citation type="submission" date="2024-06" db="EMBL/GenBank/DDBJ databases">
        <title>Complete genome of Phlyctema vagabunda strain 19-DSS-EL-015.</title>
        <authorList>
            <person name="Fiorenzani C."/>
        </authorList>
    </citation>
    <scope>NUCLEOTIDE SEQUENCE [LARGE SCALE GENOMIC DNA]</scope>
    <source>
        <strain evidence="6 7">19-DSS-EL-015</strain>
    </source>
</reference>
<dbReference type="EMBL" id="JBFCZG010000002">
    <property type="protein sequence ID" value="KAL3425401.1"/>
    <property type="molecule type" value="Genomic_DNA"/>
</dbReference>
<dbReference type="InterPro" id="IPR051089">
    <property type="entry name" value="prtT"/>
</dbReference>
<evidence type="ECO:0000256" key="4">
    <source>
        <dbReference type="ARBA" id="ARBA00023163"/>
    </source>
</evidence>
<comment type="subcellular location">
    <subcellularLocation>
        <location evidence="1">Nucleus</location>
    </subcellularLocation>
</comment>
<keyword evidence="2" id="KW-0805">Transcription regulation</keyword>
<gene>
    <name evidence="6" type="ORF">PVAG01_02192</name>
</gene>
<evidence type="ECO:0000256" key="3">
    <source>
        <dbReference type="ARBA" id="ARBA00023125"/>
    </source>
</evidence>
<sequence length="577" mass="65317">MEVSTEPSKAKACRNCQKAKAKCYSTLANGQATDFGCERCTRLNKVCVMPLQSKKKLGKPTRAAQISQLEQKVDSIASILNVTKSLPNGRDAIASYVAQPSEYTEQTPKIPINSRSPAQHFKTHTYERHSPDSLLRRYQENLANQFPFVSIEESVGAEELCQSKPFLYKAILIAASFDDVPCQVSISKDIMKDMTNRLFEDGEKDLDLLQGLLIYIVWYQFNFMTSGGQLNVLLGIMASLLVDLRLIGNELWTRQDALAENIYREFQGHPRRTITIEEKKVVLGCFYVSSWVCASATKLDPIRSTTFIRECCEDLERYGKTEKDVYVVQLIKLQFIVEKICLLHGRGEARTQDTLSAPIGLSVKLYWEQLRNYRDSLPVNLSDDFLITRNYTCAEVLLFELGFVMAPSLNDLRVGGILPRRIDILHACLTSIISFFTIFLAASTSQYLGITIINGSHMVHAIAVLSKLSLFEAEDWDPKHVRDTLDLNMILDRLIQRSDLTARNYDQTDSHPGWKRGSRVVQTLKTWYNSRLPQIPDTARIEAGNTGESFENLLPDQMDLMDAAFWNGVPGSWVCFN</sequence>
<organism evidence="6 7">
    <name type="scientific">Phlyctema vagabunda</name>
    <dbReference type="NCBI Taxonomy" id="108571"/>
    <lineage>
        <taxon>Eukaryota</taxon>
        <taxon>Fungi</taxon>
        <taxon>Dikarya</taxon>
        <taxon>Ascomycota</taxon>
        <taxon>Pezizomycotina</taxon>
        <taxon>Leotiomycetes</taxon>
        <taxon>Helotiales</taxon>
        <taxon>Dermateaceae</taxon>
        <taxon>Phlyctema</taxon>
    </lineage>
</organism>
<keyword evidence="4" id="KW-0804">Transcription</keyword>